<evidence type="ECO:0000313" key="2">
    <source>
        <dbReference type="Proteomes" id="UP000789901"/>
    </source>
</evidence>
<dbReference type="Proteomes" id="UP000789901">
    <property type="component" value="Unassembled WGS sequence"/>
</dbReference>
<accession>A0ABN7VYM5</accession>
<protein>
    <submittedName>
        <fullName evidence="1">31101_t:CDS:1</fullName>
    </submittedName>
</protein>
<sequence length="294" mass="33977">MTQNFLCDINNIINNHRSHSRFTISRNPANCYSIWSDCNLFVEIANTHSLPPQVNDSNLTTITWSGVDRRQPYRDHLFDKIHELFKVREKLIKDILKSITTNDNKNLIQDINNIILDHENCIVGPFMISSNMEETRSNCPAFLNATYPMAPQIIPVGYQNIYQNSNYFTDINNIINKHKSHDCKFTISQDRERGNFWSVFSNCPLLIEIASAHSTPPDVAQTLPLITWATHPGTRQPFRGHVMVQIHELFKVREKLIKDILKSITTNDNKNLIQDINNIILDHENCIVGPQEFH</sequence>
<gene>
    <name evidence="1" type="ORF">GMARGA_LOCUS24267</name>
</gene>
<proteinExistence type="predicted"/>
<reference evidence="1 2" key="1">
    <citation type="submission" date="2021-06" db="EMBL/GenBank/DDBJ databases">
        <authorList>
            <person name="Kallberg Y."/>
            <person name="Tangrot J."/>
            <person name="Rosling A."/>
        </authorList>
    </citation>
    <scope>NUCLEOTIDE SEQUENCE [LARGE SCALE GENOMIC DNA]</scope>
    <source>
        <strain evidence="1 2">120-4 pot B 10/14</strain>
    </source>
</reference>
<keyword evidence="2" id="KW-1185">Reference proteome</keyword>
<comment type="caution">
    <text evidence="1">The sequence shown here is derived from an EMBL/GenBank/DDBJ whole genome shotgun (WGS) entry which is preliminary data.</text>
</comment>
<organism evidence="1 2">
    <name type="scientific">Gigaspora margarita</name>
    <dbReference type="NCBI Taxonomy" id="4874"/>
    <lineage>
        <taxon>Eukaryota</taxon>
        <taxon>Fungi</taxon>
        <taxon>Fungi incertae sedis</taxon>
        <taxon>Mucoromycota</taxon>
        <taxon>Glomeromycotina</taxon>
        <taxon>Glomeromycetes</taxon>
        <taxon>Diversisporales</taxon>
        <taxon>Gigasporaceae</taxon>
        <taxon>Gigaspora</taxon>
    </lineage>
</organism>
<name>A0ABN7VYM5_GIGMA</name>
<evidence type="ECO:0000313" key="1">
    <source>
        <dbReference type="EMBL" id="CAG8806301.1"/>
    </source>
</evidence>
<dbReference type="EMBL" id="CAJVQB010025425">
    <property type="protein sequence ID" value="CAG8806301.1"/>
    <property type="molecule type" value="Genomic_DNA"/>
</dbReference>